<evidence type="ECO:0000256" key="1">
    <source>
        <dbReference type="SAM" id="Phobius"/>
    </source>
</evidence>
<name>A0A381S3K9_9ZZZZ</name>
<gene>
    <name evidence="2" type="ORF">METZ01_LOCUS50765</name>
</gene>
<organism evidence="2">
    <name type="scientific">marine metagenome</name>
    <dbReference type="NCBI Taxonomy" id="408172"/>
    <lineage>
        <taxon>unclassified sequences</taxon>
        <taxon>metagenomes</taxon>
        <taxon>ecological metagenomes</taxon>
    </lineage>
</organism>
<reference evidence="2" key="1">
    <citation type="submission" date="2018-05" db="EMBL/GenBank/DDBJ databases">
        <authorList>
            <person name="Lanie J.A."/>
            <person name="Ng W.-L."/>
            <person name="Kazmierczak K.M."/>
            <person name="Andrzejewski T.M."/>
            <person name="Davidsen T.M."/>
            <person name="Wayne K.J."/>
            <person name="Tettelin H."/>
            <person name="Glass J.I."/>
            <person name="Rusch D."/>
            <person name="Podicherti R."/>
            <person name="Tsui H.-C.T."/>
            <person name="Winkler M.E."/>
        </authorList>
    </citation>
    <scope>NUCLEOTIDE SEQUENCE</scope>
</reference>
<evidence type="ECO:0008006" key="3">
    <source>
        <dbReference type="Google" id="ProtNLM"/>
    </source>
</evidence>
<sequence length="160" mass="17476">VLLWFAVLALVLVAQVFDSPNLDYRLVVLGAVLPVAEGVLGGPWLLHTLPFCGAVLFGVMLVARGRRLAQRRWLGIPIGLFAHLVLDGTWARTEVFWWPFAGTGALGGSSVPEFGRWPGGLAFEAAGLLVGLWVWRRYGLGEPSRREAFLRDGRLTGVRA</sequence>
<keyword evidence="1" id="KW-1133">Transmembrane helix</keyword>
<accession>A0A381S3K9</accession>
<evidence type="ECO:0000313" key="2">
    <source>
        <dbReference type="EMBL" id="SUZ97911.1"/>
    </source>
</evidence>
<feature type="transmembrane region" description="Helical" evidence="1">
    <location>
        <begin position="117"/>
        <end position="135"/>
    </location>
</feature>
<dbReference type="EMBL" id="UINC01002552">
    <property type="protein sequence ID" value="SUZ97911.1"/>
    <property type="molecule type" value="Genomic_DNA"/>
</dbReference>
<dbReference type="AlphaFoldDB" id="A0A381S3K9"/>
<feature type="transmembrane region" description="Helical" evidence="1">
    <location>
        <begin position="42"/>
        <end position="62"/>
    </location>
</feature>
<keyword evidence="1" id="KW-0812">Transmembrane</keyword>
<proteinExistence type="predicted"/>
<keyword evidence="1" id="KW-0472">Membrane</keyword>
<protein>
    <recommendedName>
        <fullName evidence="3">Metal-dependent hydrolase</fullName>
    </recommendedName>
</protein>
<feature type="non-terminal residue" evidence="2">
    <location>
        <position position="1"/>
    </location>
</feature>
<feature type="transmembrane region" description="Helical" evidence="1">
    <location>
        <begin position="74"/>
        <end position="91"/>
    </location>
</feature>